<organism evidence="9 10">
    <name type="scientific">Lentilactobacillus kisonensis DSM 19906 = JCM 15041</name>
    <dbReference type="NCBI Taxonomy" id="1423766"/>
    <lineage>
        <taxon>Bacteria</taxon>
        <taxon>Bacillati</taxon>
        <taxon>Bacillota</taxon>
        <taxon>Bacilli</taxon>
        <taxon>Lactobacillales</taxon>
        <taxon>Lactobacillaceae</taxon>
        <taxon>Lentilactobacillus</taxon>
    </lineage>
</organism>
<dbReference type="AlphaFoldDB" id="A0A0R1NP25"/>
<dbReference type="Pfam" id="PF02302">
    <property type="entry name" value="PTS_IIB"/>
    <property type="match status" value="1"/>
</dbReference>
<dbReference type="InterPro" id="IPR051819">
    <property type="entry name" value="PTS_sugar-specific_EIIB"/>
</dbReference>
<keyword evidence="3" id="KW-0762">Sugar transport</keyword>
<dbReference type="EMBL" id="AZEB01000011">
    <property type="protein sequence ID" value="KRL21951.1"/>
    <property type="molecule type" value="Genomic_DNA"/>
</dbReference>
<feature type="modified residue" description="Phosphocysteine; by EIIA" evidence="7">
    <location>
        <position position="8"/>
    </location>
</feature>
<sequence length="105" mass="11840">MKNILLVCEDGISSNFLVKSAKLFIENYQAEINLIPSDFENAGKHLDEGVDLVLIAPQATYHEKELKMIGDRARLMTIPDEVYGWANGEKLVKFILNQFNEAKAV</sequence>
<evidence type="ECO:0000256" key="7">
    <source>
        <dbReference type="PROSITE-ProRule" id="PRU00423"/>
    </source>
</evidence>
<dbReference type="Proteomes" id="UP000051439">
    <property type="component" value="Unassembled WGS sequence"/>
</dbReference>
<dbReference type="InterPro" id="IPR036095">
    <property type="entry name" value="PTS_EIIB-like_sf"/>
</dbReference>
<dbReference type="InterPro" id="IPR013012">
    <property type="entry name" value="PTS_EIIB_3"/>
</dbReference>
<dbReference type="Gene3D" id="3.40.50.2300">
    <property type="match status" value="1"/>
</dbReference>
<evidence type="ECO:0000259" key="8">
    <source>
        <dbReference type="PROSITE" id="PS51100"/>
    </source>
</evidence>
<evidence type="ECO:0000256" key="2">
    <source>
        <dbReference type="ARBA" id="ARBA00022553"/>
    </source>
</evidence>
<keyword evidence="1" id="KW-0813">Transport</keyword>
<name>A0A0R1NP25_9LACO</name>
<reference evidence="9 10" key="1">
    <citation type="journal article" date="2015" name="Genome Announc.">
        <title>Expanding the biotechnology potential of lactobacilli through comparative genomics of 213 strains and associated genera.</title>
        <authorList>
            <person name="Sun Z."/>
            <person name="Harris H.M."/>
            <person name="McCann A."/>
            <person name="Guo C."/>
            <person name="Argimon S."/>
            <person name="Zhang W."/>
            <person name="Yang X."/>
            <person name="Jeffery I.B."/>
            <person name="Cooney J.C."/>
            <person name="Kagawa T.F."/>
            <person name="Liu W."/>
            <person name="Song Y."/>
            <person name="Salvetti E."/>
            <person name="Wrobel A."/>
            <person name="Rasinkangas P."/>
            <person name="Parkhill J."/>
            <person name="Rea M.C."/>
            <person name="O'Sullivan O."/>
            <person name="Ritari J."/>
            <person name="Douillard F.P."/>
            <person name="Paul Ross R."/>
            <person name="Yang R."/>
            <person name="Briner A.E."/>
            <person name="Felis G.E."/>
            <person name="de Vos W.M."/>
            <person name="Barrangou R."/>
            <person name="Klaenhammer T.R."/>
            <person name="Caufield P.W."/>
            <person name="Cui Y."/>
            <person name="Zhang H."/>
            <person name="O'Toole P.W."/>
        </authorList>
    </citation>
    <scope>NUCLEOTIDE SEQUENCE [LARGE SCALE GENOMIC DNA]</scope>
    <source>
        <strain evidence="9 10">DSM 19906</strain>
    </source>
</reference>
<evidence type="ECO:0000313" key="10">
    <source>
        <dbReference type="Proteomes" id="UP000051439"/>
    </source>
</evidence>
<accession>A0A0R1NP25</accession>
<evidence type="ECO:0000256" key="3">
    <source>
        <dbReference type="ARBA" id="ARBA00022597"/>
    </source>
</evidence>
<keyword evidence="5" id="KW-0598">Phosphotransferase system</keyword>
<dbReference type="GO" id="GO:0009401">
    <property type="term" value="P:phosphoenolpyruvate-dependent sugar phosphotransferase system"/>
    <property type="evidence" value="ECO:0007669"/>
    <property type="project" value="UniProtKB-KW"/>
</dbReference>
<gene>
    <name evidence="9" type="ORF">FC98_GL000514</name>
</gene>
<dbReference type="GO" id="GO:0016301">
    <property type="term" value="F:kinase activity"/>
    <property type="evidence" value="ECO:0007669"/>
    <property type="project" value="UniProtKB-KW"/>
</dbReference>
<dbReference type="PANTHER" id="PTHR34581:SF2">
    <property type="entry name" value="PTS SYSTEM N,N'-DIACETYLCHITOBIOSE-SPECIFIC EIIB COMPONENT"/>
    <property type="match status" value="1"/>
</dbReference>
<dbReference type="PATRIC" id="fig|1423766.4.peg.526"/>
<keyword evidence="4" id="KW-0808">Transferase</keyword>
<keyword evidence="2" id="KW-0597">Phosphoprotein</keyword>
<feature type="domain" description="PTS EIIB type-3" evidence="8">
    <location>
        <begin position="1"/>
        <end position="105"/>
    </location>
</feature>
<dbReference type="GO" id="GO:0008982">
    <property type="term" value="F:protein-N(PI)-phosphohistidine-sugar phosphotransferase activity"/>
    <property type="evidence" value="ECO:0007669"/>
    <property type="project" value="InterPro"/>
</dbReference>
<evidence type="ECO:0000256" key="6">
    <source>
        <dbReference type="ARBA" id="ARBA00022777"/>
    </source>
</evidence>
<evidence type="ECO:0000256" key="4">
    <source>
        <dbReference type="ARBA" id="ARBA00022679"/>
    </source>
</evidence>
<keyword evidence="10" id="KW-1185">Reference proteome</keyword>
<comment type="caution">
    <text evidence="9">The sequence shown here is derived from an EMBL/GenBank/DDBJ whole genome shotgun (WGS) entry which is preliminary data.</text>
</comment>
<dbReference type="PROSITE" id="PS51100">
    <property type="entry name" value="PTS_EIIB_TYPE_3"/>
    <property type="match status" value="1"/>
</dbReference>
<dbReference type="RefSeq" id="WP_008857019.1">
    <property type="nucleotide sequence ID" value="NZ_AZEB01000011.1"/>
</dbReference>
<dbReference type="InterPro" id="IPR003501">
    <property type="entry name" value="PTS_EIIB_2/3"/>
</dbReference>
<dbReference type="PANTHER" id="PTHR34581">
    <property type="entry name" value="PTS SYSTEM N,N'-DIACETYLCHITOBIOSE-SPECIFIC EIIB COMPONENT"/>
    <property type="match status" value="1"/>
</dbReference>
<proteinExistence type="predicted"/>
<protein>
    <submittedName>
        <fullName evidence="9">PTS system, Lactose Cellobiose specific IIB subunit</fullName>
    </submittedName>
</protein>
<evidence type="ECO:0000256" key="5">
    <source>
        <dbReference type="ARBA" id="ARBA00022683"/>
    </source>
</evidence>
<evidence type="ECO:0000313" key="9">
    <source>
        <dbReference type="EMBL" id="KRL21951.1"/>
    </source>
</evidence>
<evidence type="ECO:0000256" key="1">
    <source>
        <dbReference type="ARBA" id="ARBA00022448"/>
    </source>
</evidence>
<keyword evidence="6" id="KW-0418">Kinase</keyword>
<dbReference type="SUPFAM" id="SSF52794">
    <property type="entry name" value="PTS system IIB component-like"/>
    <property type="match status" value="1"/>
</dbReference>